<protein>
    <submittedName>
        <fullName evidence="2">DUF4306 domain-containing protein</fullName>
    </submittedName>
</protein>
<organism evidence="2 3">
    <name type="scientific">Bacillus bruguierae</name>
    <dbReference type="NCBI Taxonomy" id="3127667"/>
    <lineage>
        <taxon>Bacteria</taxon>
        <taxon>Bacillati</taxon>
        <taxon>Bacillota</taxon>
        <taxon>Bacilli</taxon>
        <taxon>Bacillales</taxon>
        <taxon>Bacillaceae</taxon>
        <taxon>Bacillus</taxon>
    </lineage>
</organism>
<sequence length="99" mass="11768">MKQLLIFIILLPVFFYTYVATSWTGSYIMLEENWKKHIVFTPETATESQQIYEIDKFIYAFKYQPIISIVCILSFLILIGIIISWISRKFRHSPKNIVN</sequence>
<proteinExistence type="predicted"/>
<evidence type="ECO:0000313" key="2">
    <source>
        <dbReference type="EMBL" id="MEI4804482.1"/>
    </source>
</evidence>
<dbReference type="EMBL" id="JBAWSX010000029">
    <property type="protein sequence ID" value="MEI4804482.1"/>
    <property type="molecule type" value="Genomic_DNA"/>
</dbReference>
<accession>A0ABU8FP54</accession>
<keyword evidence="3" id="KW-1185">Reference proteome</keyword>
<keyword evidence="1" id="KW-1133">Transmembrane helix</keyword>
<evidence type="ECO:0000313" key="3">
    <source>
        <dbReference type="Proteomes" id="UP001372526"/>
    </source>
</evidence>
<dbReference type="Pfam" id="PF14154">
    <property type="entry name" value="DUF4306"/>
    <property type="match status" value="1"/>
</dbReference>
<dbReference type="RefSeq" id="WP_170857768.1">
    <property type="nucleotide sequence ID" value="NZ_JBAWSX010000029.1"/>
</dbReference>
<dbReference type="InterPro" id="IPR025440">
    <property type="entry name" value="DUF4306"/>
</dbReference>
<name>A0ABU8FP54_9BACI</name>
<evidence type="ECO:0000256" key="1">
    <source>
        <dbReference type="SAM" id="Phobius"/>
    </source>
</evidence>
<keyword evidence="1" id="KW-0812">Transmembrane</keyword>
<keyword evidence="1" id="KW-0472">Membrane</keyword>
<gene>
    <name evidence="2" type="ORF">WAZ07_25555</name>
</gene>
<comment type="caution">
    <text evidence="2">The sequence shown here is derived from an EMBL/GenBank/DDBJ whole genome shotgun (WGS) entry which is preliminary data.</text>
</comment>
<reference evidence="2 3" key="1">
    <citation type="submission" date="2024-01" db="EMBL/GenBank/DDBJ databases">
        <title>Seven novel Bacillus-like species.</title>
        <authorList>
            <person name="Liu G."/>
        </authorList>
    </citation>
    <scope>NUCLEOTIDE SEQUENCE [LARGE SCALE GENOMIC DNA]</scope>
    <source>
        <strain evidence="2 3">FJAT-51639</strain>
    </source>
</reference>
<feature type="transmembrane region" description="Helical" evidence="1">
    <location>
        <begin position="66"/>
        <end position="86"/>
    </location>
</feature>
<dbReference type="Proteomes" id="UP001372526">
    <property type="component" value="Unassembled WGS sequence"/>
</dbReference>